<comment type="caution">
    <text evidence="3">The sequence shown here is derived from an EMBL/GenBank/DDBJ whole genome shotgun (WGS) entry which is preliminary data.</text>
</comment>
<accession>A0ABQ2V2A1</accession>
<keyword evidence="4" id="KW-1185">Reference proteome</keyword>
<proteinExistence type="predicted"/>
<dbReference type="Pfam" id="PF23159">
    <property type="entry name" value="WHD_Rok"/>
    <property type="match status" value="1"/>
</dbReference>
<feature type="compositionally biased region" description="Low complexity" evidence="1">
    <location>
        <begin position="69"/>
        <end position="82"/>
    </location>
</feature>
<evidence type="ECO:0000259" key="2">
    <source>
        <dbReference type="Pfam" id="PF23159"/>
    </source>
</evidence>
<organism evidence="3 4">
    <name type="scientific">Streptomyces albospinus</name>
    <dbReference type="NCBI Taxonomy" id="285515"/>
    <lineage>
        <taxon>Bacteria</taxon>
        <taxon>Bacillati</taxon>
        <taxon>Actinomycetota</taxon>
        <taxon>Actinomycetes</taxon>
        <taxon>Kitasatosporales</taxon>
        <taxon>Streptomycetaceae</taxon>
        <taxon>Streptomyces</taxon>
    </lineage>
</organism>
<feature type="compositionally biased region" description="Basic residues" evidence="1">
    <location>
        <begin position="131"/>
        <end position="143"/>
    </location>
</feature>
<sequence length="234" mass="23890">MTDSLLHQTIENLESTLPELEAQEKLLRGELNDVVQRVTSARHALEHLRVLTGAAAPVEQSAPLATVGADVAPPAPASVEPAGDSASQDSPEVDAAAAAAAAPEMVAEPGGVAAAAVPSPRTAASSSAKSRTAKKRTAKKAAAKKAAAPAKTKKAASKQAAPAEPAAKGTGGLLEAALKVLQKSSVPMRAREINEALGREETPGQIESVRNTLDRVAKQQKLVTRPGRGTYAAL</sequence>
<evidence type="ECO:0000313" key="4">
    <source>
        <dbReference type="Proteomes" id="UP000654471"/>
    </source>
</evidence>
<protein>
    <recommendedName>
        <fullName evidence="2">Repressor Rok winged helix domain-containing protein</fullName>
    </recommendedName>
</protein>
<feature type="domain" description="Repressor Rok winged helix" evidence="2">
    <location>
        <begin position="175"/>
        <end position="231"/>
    </location>
</feature>
<evidence type="ECO:0000256" key="1">
    <source>
        <dbReference type="SAM" id="MobiDB-lite"/>
    </source>
</evidence>
<evidence type="ECO:0000313" key="3">
    <source>
        <dbReference type="EMBL" id="GGU65706.1"/>
    </source>
</evidence>
<dbReference type="InterPro" id="IPR056984">
    <property type="entry name" value="WH_Rok"/>
</dbReference>
<feature type="compositionally biased region" description="Low complexity" evidence="1">
    <location>
        <begin position="157"/>
        <end position="168"/>
    </location>
</feature>
<gene>
    <name evidence="3" type="ORF">GCM10010211_33650</name>
</gene>
<dbReference type="EMBL" id="BMRP01000010">
    <property type="protein sequence ID" value="GGU65706.1"/>
    <property type="molecule type" value="Genomic_DNA"/>
</dbReference>
<dbReference type="Proteomes" id="UP000654471">
    <property type="component" value="Unassembled WGS sequence"/>
</dbReference>
<name>A0ABQ2V2A1_9ACTN</name>
<feature type="region of interest" description="Disordered" evidence="1">
    <location>
        <begin position="69"/>
        <end position="169"/>
    </location>
</feature>
<reference evidence="4" key="1">
    <citation type="journal article" date="2019" name="Int. J. Syst. Evol. Microbiol.">
        <title>The Global Catalogue of Microorganisms (GCM) 10K type strain sequencing project: providing services to taxonomists for standard genome sequencing and annotation.</title>
        <authorList>
            <consortium name="The Broad Institute Genomics Platform"/>
            <consortium name="The Broad Institute Genome Sequencing Center for Infectious Disease"/>
            <person name="Wu L."/>
            <person name="Ma J."/>
        </authorList>
    </citation>
    <scope>NUCLEOTIDE SEQUENCE [LARGE SCALE GENOMIC DNA]</scope>
    <source>
        <strain evidence="4">JCM 3399</strain>
    </source>
</reference>
<feature type="compositionally biased region" description="Low complexity" evidence="1">
    <location>
        <begin position="95"/>
        <end position="130"/>
    </location>
</feature>